<evidence type="ECO:0000259" key="1">
    <source>
        <dbReference type="PROSITE" id="PS50943"/>
    </source>
</evidence>
<evidence type="ECO:0000313" key="3">
    <source>
        <dbReference type="Proteomes" id="UP000095255"/>
    </source>
</evidence>
<name>A0A1E5L8K1_9FIRM</name>
<gene>
    <name evidence="2" type="ORF">BHU72_11815</name>
</gene>
<dbReference type="Gene3D" id="1.10.260.40">
    <property type="entry name" value="lambda repressor-like DNA-binding domains"/>
    <property type="match status" value="1"/>
</dbReference>
<reference evidence="2 3" key="1">
    <citation type="submission" date="2016-09" db="EMBL/GenBank/DDBJ databases">
        <title>Desulfuribacillus arsenicus sp. nov., an obligately anaerobic, dissimilatory arsenic- and antimonate-reducing bacterium isolated from anoxic sediments.</title>
        <authorList>
            <person name="Abin C.A."/>
            <person name="Hollibaugh J.T."/>
        </authorList>
    </citation>
    <scope>NUCLEOTIDE SEQUENCE [LARGE SCALE GENOMIC DNA]</scope>
    <source>
        <strain evidence="2 3">MLFW-2</strain>
    </source>
</reference>
<protein>
    <recommendedName>
        <fullName evidence="1">HTH cro/C1-type domain-containing protein</fullName>
    </recommendedName>
</protein>
<dbReference type="PROSITE" id="PS50943">
    <property type="entry name" value="HTH_CROC1"/>
    <property type="match status" value="1"/>
</dbReference>
<dbReference type="EMBL" id="MJAT01000006">
    <property type="protein sequence ID" value="OEH86273.1"/>
    <property type="molecule type" value="Genomic_DNA"/>
</dbReference>
<dbReference type="GO" id="GO:0003677">
    <property type="term" value="F:DNA binding"/>
    <property type="evidence" value="ECO:0007669"/>
    <property type="project" value="InterPro"/>
</dbReference>
<feature type="domain" description="HTH cro/C1-type" evidence="1">
    <location>
        <begin position="9"/>
        <end position="42"/>
    </location>
</feature>
<accession>A0A1E5L8K1</accession>
<dbReference type="Proteomes" id="UP000095255">
    <property type="component" value="Unassembled WGS sequence"/>
</dbReference>
<sequence>MASFLGYKSKSGYANIETGINKPPLMIAHKIAQLLDQEVQYLFFENEVHESRTNRKSTA</sequence>
<dbReference type="SUPFAM" id="SSF47413">
    <property type="entry name" value="lambda repressor-like DNA-binding domains"/>
    <property type="match status" value="1"/>
</dbReference>
<keyword evidence="3" id="KW-1185">Reference proteome</keyword>
<organism evidence="2 3">
    <name type="scientific">Desulfuribacillus stibiiarsenatis</name>
    <dbReference type="NCBI Taxonomy" id="1390249"/>
    <lineage>
        <taxon>Bacteria</taxon>
        <taxon>Bacillati</taxon>
        <taxon>Bacillota</taxon>
        <taxon>Desulfuribacillia</taxon>
        <taxon>Desulfuribacillales</taxon>
        <taxon>Desulfuribacillaceae</taxon>
        <taxon>Desulfuribacillus</taxon>
    </lineage>
</organism>
<dbReference type="InterPro" id="IPR010982">
    <property type="entry name" value="Lambda_DNA-bd_dom_sf"/>
</dbReference>
<comment type="caution">
    <text evidence="2">The sequence shown here is derived from an EMBL/GenBank/DDBJ whole genome shotgun (WGS) entry which is preliminary data.</text>
</comment>
<dbReference type="AlphaFoldDB" id="A0A1E5L8K1"/>
<evidence type="ECO:0000313" key="2">
    <source>
        <dbReference type="EMBL" id="OEH86273.1"/>
    </source>
</evidence>
<proteinExistence type="predicted"/>
<dbReference type="InterPro" id="IPR001387">
    <property type="entry name" value="Cro/C1-type_HTH"/>
</dbReference>